<dbReference type="InterPro" id="IPR007686">
    <property type="entry name" value="YutG/PgpA"/>
</dbReference>
<dbReference type="Proteomes" id="UP000294028">
    <property type="component" value="Unassembled WGS sequence"/>
</dbReference>
<accession>A0A482T3S9</accession>
<dbReference type="GO" id="GO:0006629">
    <property type="term" value="P:lipid metabolic process"/>
    <property type="evidence" value="ECO:0007669"/>
    <property type="project" value="InterPro"/>
</dbReference>
<proteinExistence type="predicted"/>
<keyword evidence="1" id="KW-0472">Membrane</keyword>
<dbReference type="InterPro" id="IPR036681">
    <property type="entry name" value="PgpA-like_sf"/>
</dbReference>
<dbReference type="PANTHER" id="PTHR36305:SF1">
    <property type="entry name" value="PHOSPHATIDYLGLYCEROPHOSPHATASE A"/>
    <property type="match status" value="1"/>
</dbReference>
<evidence type="ECO:0000259" key="2">
    <source>
        <dbReference type="Pfam" id="PF04608"/>
    </source>
</evidence>
<feature type="transmembrane region" description="Helical" evidence="1">
    <location>
        <begin position="136"/>
        <end position="158"/>
    </location>
</feature>
<dbReference type="Pfam" id="PF04608">
    <property type="entry name" value="PgpA"/>
    <property type="match status" value="1"/>
</dbReference>
<keyword evidence="1" id="KW-1133">Transmembrane helix</keyword>
<feature type="transmembrane region" description="Helical" evidence="1">
    <location>
        <begin position="40"/>
        <end position="60"/>
    </location>
</feature>
<dbReference type="GO" id="GO:0008962">
    <property type="term" value="F:phosphatidylglycerophosphatase activity"/>
    <property type="evidence" value="ECO:0007669"/>
    <property type="project" value="InterPro"/>
</dbReference>
<gene>
    <name evidence="3" type="ORF">ELS19_19545</name>
</gene>
<dbReference type="SUPFAM" id="SSF101307">
    <property type="entry name" value="YutG-like"/>
    <property type="match status" value="1"/>
</dbReference>
<protein>
    <submittedName>
        <fullName evidence="3">Phosphatidylglycerophosphatase A</fullName>
    </submittedName>
</protein>
<feature type="transmembrane region" description="Helical" evidence="1">
    <location>
        <begin position="12"/>
        <end position="33"/>
    </location>
</feature>
<comment type="caution">
    <text evidence="3">The sequence shown here is derived from an EMBL/GenBank/DDBJ whole genome shotgun (WGS) entry which is preliminary data.</text>
</comment>
<dbReference type="EMBL" id="RZHH01000003">
    <property type="protein sequence ID" value="RYJ08772.1"/>
    <property type="molecule type" value="Genomic_DNA"/>
</dbReference>
<evidence type="ECO:0000313" key="4">
    <source>
        <dbReference type="Proteomes" id="UP000294028"/>
    </source>
</evidence>
<feature type="domain" description="YutG/PgpA" evidence="2">
    <location>
        <begin position="2"/>
        <end position="153"/>
    </location>
</feature>
<organism evidence="3 4">
    <name type="scientific">Halogeometricum borinquense</name>
    <dbReference type="NCBI Taxonomy" id="60847"/>
    <lineage>
        <taxon>Archaea</taxon>
        <taxon>Methanobacteriati</taxon>
        <taxon>Methanobacteriota</taxon>
        <taxon>Stenosarchaea group</taxon>
        <taxon>Halobacteria</taxon>
        <taxon>Halobacteriales</taxon>
        <taxon>Haloferacaceae</taxon>
        <taxon>Halogeometricum</taxon>
    </lineage>
</organism>
<dbReference type="CDD" id="cd06971">
    <property type="entry name" value="PgpA"/>
    <property type="match status" value="1"/>
</dbReference>
<dbReference type="InterPro" id="IPR026037">
    <property type="entry name" value="PgpA"/>
</dbReference>
<feature type="transmembrane region" description="Helical" evidence="1">
    <location>
        <begin position="97"/>
        <end position="115"/>
    </location>
</feature>
<name>A0A482T3S9_9EURY</name>
<dbReference type="PANTHER" id="PTHR36305">
    <property type="entry name" value="PHOSPHATIDYLGLYCEROPHOSPHATASE A"/>
    <property type="match status" value="1"/>
</dbReference>
<evidence type="ECO:0000313" key="3">
    <source>
        <dbReference type="EMBL" id="RYJ08772.1"/>
    </source>
</evidence>
<evidence type="ECO:0000256" key="1">
    <source>
        <dbReference type="SAM" id="Phobius"/>
    </source>
</evidence>
<dbReference type="OMA" id="WGILIDD"/>
<dbReference type="AlphaFoldDB" id="A0A482T3S9"/>
<reference evidence="3 4" key="1">
    <citation type="submission" date="2018-12" db="EMBL/GenBank/DDBJ databases">
        <title>Genome analysis provides insights into bioremediation potentialities of Halogeometricum borinquense strain N11.</title>
        <authorList>
            <person name="Najjari A."/>
            <person name="Youssef N."/>
            <person name="Fhoula I."/>
            <person name="Ben Dhia O."/>
            <person name="Mahjoubi M."/>
            <person name="Ouzari H.I."/>
            <person name="Cherif A."/>
        </authorList>
    </citation>
    <scope>NUCLEOTIDE SEQUENCE [LARGE SCALE GENOMIC DNA]</scope>
    <source>
        <strain evidence="3 4">N11</strain>
    </source>
</reference>
<sequence length="163" mass="17870">MTVGGLGHAPVAPGTFGSLPPVAVALVFLTTPLPIWQLNVVLPTLALVLSVACVRFGHWAEGYWGCKDPRTVVADEAIGQTLPLLFLPWHHWGYGEMALWNVLLLFTAVTTFRLFDVTKLPPMRMLERLSGGWGILIDDLVAGVYATVFSHLLIRFVWPPVLG</sequence>
<keyword evidence="1" id="KW-0812">Transmembrane</keyword>
<dbReference type="PIRSF" id="PIRSF006162">
    <property type="entry name" value="PgpA"/>
    <property type="match status" value="1"/>
</dbReference>